<feature type="transmembrane region" description="Helical" evidence="7">
    <location>
        <begin position="12"/>
        <end position="32"/>
    </location>
</feature>
<dbReference type="RefSeq" id="WP_146290492.1">
    <property type="nucleotide sequence ID" value="NZ_CP042304.1"/>
</dbReference>
<dbReference type="KEGG" id="dea:FPZ08_13465"/>
<feature type="transmembrane region" description="Helical" evidence="7">
    <location>
        <begin position="73"/>
        <end position="92"/>
    </location>
</feature>
<dbReference type="Pfam" id="PF00528">
    <property type="entry name" value="BPD_transp_1"/>
    <property type="match status" value="1"/>
</dbReference>
<comment type="similarity">
    <text evidence="7">Belongs to the binding-protein-dependent transport system permease family.</text>
</comment>
<keyword evidence="10" id="KW-1185">Reference proteome</keyword>
<evidence type="ECO:0000313" key="9">
    <source>
        <dbReference type="EMBL" id="QDZ11674.1"/>
    </source>
</evidence>
<proteinExistence type="inferred from homology"/>
<dbReference type="GO" id="GO:0055085">
    <property type="term" value="P:transmembrane transport"/>
    <property type="evidence" value="ECO:0007669"/>
    <property type="project" value="InterPro"/>
</dbReference>
<dbReference type="InterPro" id="IPR000515">
    <property type="entry name" value="MetI-like"/>
</dbReference>
<sequence length="293" mass="33171">MLRDRKQEYLTALILVGPFILIYGALFVWPTIQMVLLSFTKAPLIGAGDWVGWDNYVKILSQKLFHSAFWNTAWFVVLTVIPNTLISLAIALAVNRLNGWLQGFVLACFFLPYILPVSVVFLTWNWIIDVQYGLAQGVVALFNGGEPKSLTRTIPLFMPTVAFVTVWWTMGFNILLFIAGLRNISPEIYEAAQLDSAGRWRQFMRITWPLVWPVTVLVLTIQLIAQLKIFDQVYLFSIGGRQDATITLVQYIYKLAFQQNKGGEAATAAVLLFGMIIVLSVLQYQLLRARGEK</sequence>
<dbReference type="PROSITE" id="PS50928">
    <property type="entry name" value="ABC_TM1"/>
    <property type="match status" value="1"/>
</dbReference>
<evidence type="ECO:0000256" key="7">
    <source>
        <dbReference type="RuleBase" id="RU363032"/>
    </source>
</evidence>
<feature type="transmembrane region" description="Helical" evidence="7">
    <location>
        <begin position="206"/>
        <end position="225"/>
    </location>
</feature>
<comment type="subcellular location">
    <subcellularLocation>
        <location evidence="1 7">Cell membrane</location>
        <topology evidence="1 7">Multi-pass membrane protein</topology>
    </subcellularLocation>
</comment>
<protein>
    <submittedName>
        <fullName evidence="9">Sugar ABC transporter permease</fullName>
    </submittedName>
</protein>
<feature type="transmembrane region" description="Helical" evidence="7">
    <location>
        <begin position="104"/>
        <end position="127"/>
    </location>
</feature>
<dbReference type="InterPro" id="IPR035906">
    <property type="entry name" value="MetI-like_sf"/>
</dbReference>
<keyword evidence="6 7" id="KW-0472">Membrane</keyword>
<reference evidence="9 10" key="1">
    <citation type="submission" date="2019-07" db="EMBL/GenBank/DDBJ databases">
        <title>Full genome sequence of Devosia sp. Gsoil 520.</title>
        <authorList>
            <person name="Im W.-T."/>
        </authorList>
    </citation>
    <scope>NUCLEOTIDE SEQUENCE [LARGE SCALE GENOMIC DNA]</scope>
    <source>
        <strain evidence="9 10">Gsoil 520</strain>
    </source>
</reference>
<evidence type="ECO:0000256" key="1">
    <source>
        <dbReference type="ARBA" id="ARBA00004651"/>
    </source>
</evidence>
<evidence type="ECO:0000256" key="2">
    <source>
        <dbReference type="ARBA" id="ARBA00022448"/>
    </source>
</evidence>
<feature type="domain" description="ABC transmembrane type-1" evidence="8">
    <location>
        <begin position="69"/>
        <end position="283"/>
    </location>
</feature>
<evidence type="ECO:0000256" key="3">
    <source>
        <dbReference type="ARBA" id="ARBA00022475"/>
    </source>
</evidence>
<dbReference type="Proteomes" id="UP000315364">
    <property type="component" value="Chromosome"/>
</dbReference>
<dbReference type="Gene3D" id="1.10.3720.10">
    <property type="entry name" value="MetI-like"/>
    <property type="match status" value="1"/>
</dbReference>
<dbReference type="CDD" id="cd06261">
    <property type="entry name" value="TM_PBP2"/>
    <property type="match status" value="1"/>
</dbReference>
<evidence type="ECO:0000256" key="4">
    <source>
        <dbReference type="ARBA" id="ARBA00022692"/>
    </source>
</evidence>
<dbReference type="AlphaFoldDB" id="A0A5B8LVP0"/>
<keyword evidence="4 7" id="KW-0812">Transmembrane</keyword>
<dbReference type="InterPro" id="IPR051393">
    <property type="entry name" value="ABC_transporter_permease"/>
</dbReference>
<dbReference type="EMBL" id="CP042304">
    <property type="protein sequence ID" value="QDZ11674.1"/>
    <property type="molecule type" value="Genomic_DNA"/>
</dbReference>
<accession>A0A5B8LVP0</accession>
<keyword evidence="3" id="KW-1003">Cell membrane</keyword>
<evidence type="ECO:0000256" key="5">
    <source>
        <dbReference type="ARBA" id="ARBA00022989"/>
    </source>
</evidence>
<evidence type="ECO:0000256" key="6">
    <source>
        <dbReference type="ARBA" id="ARBA00023136"/>
    </source>
</evidence>
<dbReference type="SUPFAM" id="SSF161098">
    <property type="entry name" value="MetI-like"/>
    <property type="match status" value="1"/>
</dbReference>
<feature type="transmembrane region" description="Helical" evidence="7">
    <location>
        <begin position="265"/>
        <end position="287"/>
    </location>
</feature>
<dbReference type="PANTHER" id="PTHR30193">
    <property type="entry name" value="ABC TRANSPORTER PERMEASE PROTEIN"/>
    <property type="match status" value="1"/>
</dbReference>
<keyword evidence="2 7" id="KW-0813">Transport</keyword>
<evidence type="ECO:0000259" key="8">
    <source>
        <dbReference type="PROSITE" id="PS50928"/>
    </source>
</evidence>
<gene>
    <name evidence="9" type="ORF">FPZ08_13465</name>
</gene>
<dbReference type="PANTHER" id="PTHR30193:SF41">
    <property type="entry name" value="DIACETYLCHITOBIOSE UPTAKE SYSTEM PERMEASE PROTEIN NGCF"/>
    <property type="match status" value="1"/>
</dbReference>
<evidence type="ECO:0000313" key="10">
    <source>
        <dbReference type="Proteomes" id="UP000315364"/>
    </source>
</evidence>
<keyword evidence="5 7" id="KW-1133">Transmembrane helix</keyword>
<dbReference type="OrthoDB" id="7939379at2"/>
<organism evidence="9 10">
    <name type="scientific">Devosia ginsengisoli</name>
    <dbReference type="NCBI Taxonomy" id="400770"/>
    <lineage>
        <taxon>Bacteria</taxon>
        <taxon>Pseudomonadati</taxon>
        <taxon>Pseudomonadota</taxon>
        <taxon>Alphaproteobacteria</taxon>
        <taxon>Hyphomicrobiales</taxon>
        <taxon>Devosiaceae</taxon>
        <taxon>Devosia</taxon>
    </lineage>
</organism>
<feature type="transmembrane region" description="Helical" evidence="7">
    <location>
        <begin position="156"/>
        <end position="179"/>
    </location>
</feature>
<name>A0A5B8LVP0_9HYPH</name>
<dbReference type="GO" id="GO:0005886">
    <property type="term" value="C:plasma membrane"/>
    <property type="evidence" value="ECO:0007669"/>
    <property type="project" value="UniProtKB-SubCell"/>
</dbReference>